<evidence type="ECO:0000259" key="16">
    <source>
        <dbReference type="PROSITE" id="PS50011"/>
    </source>
</evidence>
<evidence type="ECO:0000256" key="5">
    <source>
        <dbReference type="ARBA" id="ARBA00022729"/>
    </source>
</evidence>
<dbReference type="PANTHER" id="PTHR47989:SF62">
    <property type="entry name" value="OS05G0423500 PROTEIN"/>
    <property type="match status" value="1"/>
</dbReference>
<sequence length="815" mass="89227">MQKLLATNNLTLATLLTLLLLLPPATTTTSYFLSCGSSAPVELDDGRAFSPDSHLSPDPSLPLSSPNNSAAHSPLLLSSSARLFFRPSTYSLPLSTPGGPHLLRLHFLPFLNLSSATFTVSANAATFPLLSNFSAPGPLLKEFFFFALASPLLRLSFLPSSPSFAFVSAIELFSVPGRCLFSPSAAPVPASPDSLPPDDLSAHVLETVHRLNVGGPTVTPRNDTLWRTWTVDDAFADDAARTAREVSFSGRIRYPEGGATRETAPESVYRTAREMDNNKGNSTSRNFNLTWTLPVSDSGHGHLVRLHFCDIVSKALNELYFDIYINGYPASMDVDLSSQASYSLASPYYIDFRLRSSPSATIHVSVRPSARSLPWKSNAILNGLEIMKIRGVAAFSNQQKEKKSYTKAMLELLLGCSFVASAFLIFLLTVFRWRGRRRTKQAPVRSESAAWSPLPASSYSRLMELTAATSSPATNASLTLKVPFSDVLLATKNFDENSHIGSGGFGKVYRGVLRDGTAVAVKRGGRDSTDRGSRQGATEFYAEILVLSRIRHRHLVSLVGYCEERSEMILVYEFVERGPLRDHLYGPAAKPRLSWKRRLEICVGSARGLHYLHTGSSQGVVIHRDIKSSNILLDGGYAAKVADFGLSRSAGAHVDRSHVSTGVKGSFGYLDPEYFRTQQLTEKSDVYSFGVVLLEVLCARPVIDRSLPWEEVNLAEWGMKWQKKGLLRRIVDPALKGEVDSESLGKFGETVEKCLSKYGVDRPTMGEVLWNLEYVLQLHESAASREAAEDCSNGSLEIQEVCSTSAQNNSGMATK</sequence>
<evidence type="ECO:0000256" key="8">
    <source>
        <dbReference type="ARBA" id="ARBA00022840"/>
    </source>
</evidence>
<evidence type="ECO:0000256" key="7">
    <source>
        <dbReference type="ARBA" id="ARBA00022777"/>
    </source>
</evidence>
<name>A0AAX6DZQ7_IRIPA</name>
<feature type="chain" id="PRO_5043500701" evidence="15">
    <location>
        <begin position="28"/>
        <end position="815"/>
    </location>
</feature>
<keyword evidence="3" id="KW-0808">Transferase</keyword>
<dbReference type="InterPro" id="IPR024788">
    <property type="entry name" value="Malectin-like_Carb-bd_dom"/>
</dbReference>
<evidence type="ECO:0000256" key="4">
    <source>
        <dbReference type="ARBA" id="ARBA00022692"/>
    </source>
</evidence>
<dbReference type="Pfam" id="PF12819">
    <property type="entry name" value="Malectin_like"/>
    <property type="match status" value="1"/>
</dbReference>
<feature type="signal peptide" evidence="15">
    <location>
        <begin position="1"/>
        <end position="27"/>
    </location>
</feature>
<dbReference type="CDD" id="cd14066">
    <property type="entry name" value="STKc_IRAK"/>
    <property type="match status" value="1"/>
</dbReference>
<keyword evidence="7 17" id="KW-0418">Kinase</keyword>
<evidence type="ECO:0000256" key="15">
    <source>
        <dbReference type="SAM" id="SignalP"/>
    </source>
</evidence>
<evidence type="ECO:0000256" key="2">
    <source>
        <dbReference type="ARBA" id="ARBA00022527"/>
    </source>
</evidence>
<evidence type="ECO:0000256" key="14">
    <source>
        <dbReference type="SAM" id="Phobius"/>
    </source>
</evidence>
<keyword evidence="6 12" id="KW-0547">Nucleotide-binding</keyword>
<organism evidence="17 18">
    <name type="scientific">Iris pallida</name>
    <name type="common">Sweet iris</name>
    <dbReference type="NCBI Taxonomy" id="29817"/>
    <lineage>
        <taxon>Eukaryota</taxon>
        <taxon>Viridiplantae</taxon>
        <taxon>Streptophyta</taxon>
        <taxon>Embryophyta</taxon>
        <taxon>Tracheophyta</taxon>
        <taxon>Spermatophyta</taxon>
        <taxon>Magnoliopsida</taxon>
        <taxon>Liliopsida</taxon>
        <taxon>Asparagales</taxon>
        <taxon>Iridaceae</taxon>
        <taxon>Iridoideae</taxon>
        <taxon>Irideae</taxon>
        <taxon>Iris</taxon>
    </lineage>
</organism>
<keyword evidence="4 14" id="KW-0812">Transmembrane</keyword>
<evidence type="ECO:0000256" key="13">
    <source>
        <dbReference type="SAM" id="MobiDB-lite"/>
    </source>
</evidence>
<dbReference type="InterPro" id="IPR000719">
    <property type="entry name" value="Prot_kinase_dom"/>
</dbReference>
<comment type="caution">
    <text evidence="17">The sequence shown here is derived from an EMBL/GenBank/DDBJ whole genome shotgun (WGS) entry which is preliminary data.</text>
</comment>
<dbReference type="GO" id="GO:0004674">
    <property type="term" value="F:protein serine/threonine kinase activity"/>
    <property type="evidence" value="ECO:0007669"/>
    <property type="project" value="UniProtKB-KW"/>
</dbReference>
<dbReference type="Gene3D" id="2.60.120.430">
    <property type="entry name" value="Galactose-binding lectin"/>
    <property type="match status" value="2"/>
</dbReference>
<dbReference type="PANTHER" id="PTHR47989">
    <property type="entry name" value="OS01G0750732 PROTEIN"/>
    <property type="match status" value="1"/>
</dbReference>
<accession>A0AAX6DZQ7</accession>
<feature type="binding site" evidence="12">
    <location>
        <position position="522"/>
    </location>
    <ligand>
        <name>ATP</name>
        <dbReference type="ChEBI" id="CHEBI:30616"/>
    </ligand>
</feature>
<dbReference type="FunFam" id="2.60.120.430:FF:000001">
    <property type="entry name" value="Receptor-like protein kinase FERONIA"/>
    <property type="match status" value="1"/>
</dbReference>
<evidence type="ECO:0000256" key="11">
    <source>
        <dbReference type="ARBA" id="ARBA00023180"/>
    </source>
</evidence>
<reference evidence="17" key="1">
    <citation type="journal article" date="2023" name="GigaByte">
        <title>Genome assembly of the bearded iris, Iris pallida Lam.</title>
        <authorList>
            <person name="Bruccoleri R.E."/>
            <person name="Oakeley E.J."/>
            <person name="Faust A.M.E."/>
            <person name="Altorfer M."/>
            <person name="Dessus-Babus S."/>
            <person name="Burckhardt D."/>
            <person name="Oertli M."/>
            <person name="Naumann U."/>
            <person name="Petersen F."/>
            <person name="Wong J."/>
        </authorList>
    </citation>
    <scope>NUCLEOTIDE SEQUENCE</scope>
    <source>
        <strain evidence="17">GSM-AAB239-AS_SAM_17_03QT</strain>
    </source>
</reference>
<dbReference type="InterPro" id="IPR011009">
    <property type="entry name" value="Kinase-like_dom_sf"/>
</dbReference>
<evidence type="ECO:0000256" key="6">
    <source>
        <dbReference type="ARBA" id="ARBA00022741"/>
    </source>
</evidence>
<dbReference type="Gene3D" id="3.30.200.20">
    <property type="entry name" value="Phosphorylase Kinase, domain 1"/>
    <property type="match status" value="1"/>
</dbReference>
<keyword evidence="2" id="KW-0723">Serine/threonine-protein kinase</keyword>
<dbReference type="PROSITE" id="PS50011">
    <property type="entry name" value="PROTEIN_KINASE_DOM"/>
    <property type="match status" value="1"/>
</dbReference>
<keyword evidence="10 14" id="KW-0472">Membrane</keyword>
<feature type="compositionally biased region" description="Low complexity" evidence="13">
    <location>
        <begin position="50"/>
        <end position="67"/>
    </location>
</feature>
<evidence type="ECO:0000256" key="1">
    <source>
        <dbReference type="ARBA" id="ARBA00004479"/>
    </source>
</evidence>
<keyword evidence="11" id="KW-0325">Glycoprotein</keyword>
<keyword evidence="18" id="KW-1185">Reference proteome</keyword>
<dbReference type="SMART" id="SM00220">
    <property type="entry name" value="S_TKc"/>
    <property type="match status" value="1"/>
</dbReference>
<dbReference type="PROSITE" id="PS00108">
    <property type="entry name" value="PROTEIN_KINASE_ST"/>
    <property type="match status" value="1"/>
</dbReference>
<evidence type="ECO:0000256" key="12">
    <source>
        <dbReference type="PROSITE-ProRule" id="PRU10141"/>
    </source>
</evidence>
<evidence type="ECO:0000313" key="17">
    <source>
        <dbReference type="EMBL" id="KAJ6797282.1"/>
    </source>
</evidence>
<proteinExistence type="predicted"/>
<evidence type="ECO:0000256" key="9">
    <source>
        <dbReference type="ARBA" id="ARBA00022989"/>
    </source>
</evidence>
<dbReference type="InterPro" id="IPR017441">
    <property type="entry name" value="Protein_kinase_ATP_BS"/>
</dbReference>
<dbReference type="InterPro" id="IPR001245">
    <property type="entry name" value="Ser-Thr/Tyr_kinase_cat_dom"/>
</dbReference>
<evidence type="ECO:0000256" key="10">
    <source>
        <dbReference type="ARBA" id="ARBA00023136"/>
    </source>
</evidence>
<feature type="transmembrane region" description="Helical" evidence="14">
    <location>
        <begin position="408"/>
        <end position="431"/>
    </location>
</feature>
<keyword evidence="9 14" id="KW-1133">Transmembrane helix</keyword>
<protein>
    <submittedName>
        <fullName evidence="17">Receptor-like protein kinase</fullName>
    </submittedName>
</protein>
<evidence type="ECO:0000313" key="18">
    <source>
        <dbReference type="Proteomes" id="UP001140949"/>
    </source>
</evidence>
<keyword evidence="17" id="KW-0675">Receptor</keyword>
<dbReference type="GO" id="GO:0016020">
    <property type="term" value="C:membrane"/>
    <property type="evidence" value="ECO:0007669"/>
    <property type="project" value="UniProtKB-SubCell"/>
</dbReference>
<comment type="subcellular location">
    <subcellularLocation>
        <location evidence="1">Membrane</location>
        <topology evidence="1">Single-pass type I membrane protein</topology>
    </subcellularLocation>
</comment>
<dbReference type="AlphaFoldDB" id="A0AAX6DZQ7"/>
<dbReference type="Proteomes" id="UP001140949">
    <property type="component" value="Unassembled WGS sequence"/>
</dbReference>
<dbReference type="FunFam" id="3.30.200.20:FF:000039">
    <property type="entry name" value="receptor-like protein kinase FERONIA"/>
    <property type="match status" value="1"/>
</dbReference>
<dbReference type="PROSITE" id="PS00107">
    <property type="entry name" value="PROTEIN_KINASE_ATP"/>
    <property type="match status" value="1"/>
</dbReference>
<keyword evidence="5 15" id="KW-0732">Signal</keyword>
<feature type="domain" description="Protein kinase" evidence="16">
    <location>
        <begin position="494"/>
        <end position="775"/>
    </location>
</feature>
<dbReference type="SUPFAM" id="SSF56112">
    <property type="entry name" value="Protein kinase-like (PK-like)"/>
    <property type="match status" value="1"/>
</dbReference>
<dbReference type="FunFam" id="1.10.510.10:FF:000252">
    <property type="entry name" value="Receptor-like protein kinase FERONIA"/>
    <property type="match status" value="1"/>
</dbReference>
<feature type="region of interest" description="Disordered" evidence="13">
    <location>
        <begin position="48"/>
        <end position="67"/>
    </location>
</feature>
<keyword evidence="8 12" id="KW-0067">ATP-binding</keyword>
<gene>
    <name evidence="17" type="ORF">M6B38_216390</name>
</gene>
<dbReference type="GO" id="GO:0005524">
    <property type="term" value="F:ATP binding"/>
    <property type="evidence" value="ECO:0007669"/>
    <property type="project" value="UniProtKB-UniRule"/>
</dbReference>
<dbReference type="Gene3D" id="1.10.510.10">
    <property type="entry name" value="Transferase(Phosphotransferase) domain 1"/>
    <property type="match status" value="1"/>
</dbReference>
<reference evidence="17" key="2">
    <citation type="submission" date="2023-04" db="EMBL/GenBank/DDBJ databases">
        <authorList>
            <person name="Bruccoleri R.E."/>
            <person name="Oakeley E.J."/>
            <person name="Faust A.-M."/>
            <person name="Dessus-Babus S."/>
            <person name="Altorfer M."/>
            <person name="Burckhardt D."/>
            <person name="Oertli M."/>
            <person name="Naumann U."/>
            <person name="Petersen F."/>
            <person name="Wong J."/>
        </authorList>
    </citation>
    <scope>NUCLEOTIDE SEQUENCE</scope>
    <source>
        <strain evidence="17">GSM-AAB239-AS_SAM_17_03QT</strain>
        <tissue evidence="17">Leaf</tissue>
    </source>
</reference>
<dbReference type="Pfam" id="PF07714">
    <property type="entry name" value="PK_Tyr_Ser-Thr"/>
    <property type="match status" value="1"/>
</dbReference>
<dbReference type="EMBL" id="JANAVB010040820">
    <property type="protein sequence ID" value="KAJ6797282.1"/>
    <property type="molecule type" value="Genomic_DNA"/>
</dbReference>
<dbReference type="InterPro" id="IPR008271">
    <property type="entry name" value="Ser/Thr_kinase_AS"/>
</dbReference>
<evidence type="ECO:0000256" key="3">
    <source>
        <dbReference type="ARBA" id="ARBA00022679"/>
    </source>
</evidence>